<protein>
    <submittedName>
        <fullName evidence="2">Class I SAM-dependent methyltransferase</fullName>
    </submittedName>
</protein>
<keyword evidence="3" id="KW-1185">Reference proteome</keyword>
<dbReference type="AlphaFoldDB" id="A0AAE3SFN3"/>
<proteinExistence type="predicted"/>
<dbReference type="Proteomes" id="UP001209229">
    <property type="component" value="Unassembled WGS sequence"/>
</dbReference>
<keyword evidence="2" id="KW-0808">Transferase</keyword>
<organism evidence="2 3">
    <name type="scientific">Plebeiibacterium sediminum</name>
    <dbReference type="NCBI Taxonomy" id="2992112"/>
    <lineage>
        <taxon>Bacteria</taxon>
        <taxon>Pseudomonadati</taxon>
        <taxon>Bacteroidota</taxon>
        <taxon>Bacteroidia</taxon>
        <taxon>Marinilabiliales</taxon>
        <taxon>Marinilabiliaceae</taxon>
        <taxon>Plebeiibacterium</taxon>
    </lineage>
</organism>
<dbReference type="Gene3D" id="3.40.50.150">
    <property type="entry name" value="Vaccinia Virus protein VP39"/>
    <property type="match status" value="1"/>
</dbReference>
<dbReference type="RefSeq" id="WP_301191006.1">
    <property type="nucleotide sequence ID" value="NZ_JAPDPJ010000029.1"/>
</dbReference>
<dbReference type="GO" id="GO:0032259">
    <property type="term" value="P:methylation"/>
    <property type="evidence" value="ECO:0007669"/>
    <property type="project" value="UniProtKB-KW"/>
</dbReference>
<keyword evidence="2" id="KW-0489">Methyltransferase</keyword>
<evidence type="ECO:0000313" key="3">
    <source>
        <dbReference type="Proteomes" id="UP001209229"/>
    </source>
</evidence>
<dbReference type="SUPFAM" id="SSF53335">
    <property type="entry name" value="S-adenosyl-L-methionine-dependent methyltransferases"/>
    <property type="match status" value="1"/>
</dbReference>
<evidence type="ECO:0000313" key="2">
    <source>
        <dbReference type="EMBL" id="MCW3787441.1"/>
    </source>
</evidence>
<dbReference type="GO" id="GO:0008757">
    <property type="term" value="F:S-adenosylmethionine-dependent methyltransferase activity"/>
    <property type="evidence" value="ECO:0007669"/>
    <property type="project" value="InterPro"/>
</dbReference>
<dbReference type="InterPro" id="IPR029063">
    <property type="entry name" value="SAM-dependent_MTases_sf"/>
</dbReference>
<dbReference type="PANTHER" id="PTHR43861:SF1">
    <property type="entry name" value="TRANS-ACONITATE 2-METHYLTRANSFERASE"/>
    <property type="match status" value="1"/>
</dbReference>
<gene>
    <name evidence="2" type="ORF">OM075_13255</name>
</gene>
<comment type="caution">
    <text evidence="2">The sequence shown here is derived from an EMBL/GenBank/DDBJ whole genome shotgun (WGS) entry which is preliminary data.</text>
</comment>
<accession>A0AAE3SFN3</accession>
<dbReference type="PANTHER" id="PTHR43861">
    <property type="entry name" value="TRANS-ACONITATE 2-METHYLTRANSFERASE-RELATED"/>
    <property type="match status" value="1"/>
</dbReference>
<dbReference type="CDD" id="cd02440">
    <property type="entry name" value="AdoMet_MTases"/>
    <property type="match status" value="1"/>
</dbReference>
<dbReference type="Pfam" id="PF08241">
    <property type="entry name" value="Methyltransf_11"/>
    <property type="match status" value="1"/>
</dbReference>
<sequence>MDKRIENEIEHGKFLSENNAGEIWNWESPAGKVRWKRRVKMLTKHINANEKVLELGCGTGYFTQEIIQTKAQVVAIDISPDLLSIARKNITDSNVSFCEENAYKMTFDNDYFDSVIGSSVLHHLDIDKAIAEIHRVLKVGGVVAFTEPNMMNPQIALQKNIPWLKRKLGDSPDETAFFRWQIVRLLKKYNFREIKVIPFDFLHPAIPLKLVKTFSSIGNFCEKTPLVNEIAGSLYITAIK</sequence>
<dbReference type="EMBL" id="JAPDPJ010000029">
    <property type="protein sequence ID" value="MCW3787441.1"/>
    <property type="molecule type" value="Genomic_DNA"/>
</dbReference>
<feature type="domain" description="Methyltransferase type 11" evidence="1">
    <location>
        <begin position="53"/>
        <end position="145"/>
    </location>
</feature>
<dbReference type="InterPro" id="IPR013216">
    <property type="entry name" value="Methyltransf_11"/>
</dbReference>
<reference evidence="2" key="1">
    <citation type="submission" date="2022-10" db="EMBL/GenBank/DDBJ databases">
        <authorList>
            <person name="Yu W.X."/>
        </authorList>
    </citation>
    <scope>NUCLEOTIDE SEQUENCE</scope>
    <source>
        <strain evidence="2">AAT</strain>
    </source>
</reference>
<name>A0AAE3SFN3_9BACT</name>
<evidence type="ECO:0000259" key="1">
    <source>
        <dbReference type="Pfam" id="PF08241"/>
    </source>
</evidence>